<keyword evidence="3" id="KW-1185">Reference proteome</keyword>
<accession>A0A220VFH5</accession>
<sequence length="79" mass="9446">MKIFKVILIVFIFTLSTFSMAQHQHHKNRNHGHYSWSQGKGSYSWSGKKVGHKKWNYKSRSCWKGKCSNNEFITNERPW</sequence>
<dbReference type="RefSeq" id="WP_089074023.1">
    <property type="nucleotide sequence ID" value="NZ_CBCSAM010000002.1"/>
</dbReference>
<dbReference type="EMBL" id="CP022356">
    <property type="protein sequence ID" value="ASK79115.1"/>
    <property type="molecule type" value="Genomic_DNA"/>
</dbReference>
<evidence type="ECO:0000313" key="3">
    <source>
        <dbReference type="Proteomes" id="UP000242175"/>
    </source>
</evidence>
<evidence type="ECO:0000313" key="2">
    <source>
        <dbReference type="EMBL" id="ASK79115.1"/>
    </source>
</evidence>
<dbReference type="Proteomes" id="UP000242175">
    <property type="component" value="Chromosome small"/>
</dbReference>
<dbReference type="AlphaFoldDB" id="A0A220VFH5"/>
<protein>
    <submittedName>
        <fullName evidence="2">Uncharacterized protein</fullName>
    </submittedName>
</protein>
<gene>
    <name evidence="2" type="ORF">CF386_08575</name>
</gene>
<feature type="signal peptide" evidence="1">
    <location>
        <begin position="1"/>
        <end position="21"/>
    </location>
</feature>
<reference evidence="2 3" key="1">
    <citation type="journal article" date="2016" name="Int. J. Syst. Evol. Microbiol.">
        <title>Paraphotobacterium marinum gen. nov., sp. nov., a member of the family Vibrionaceae, isolated from surface seawater.</title>
        <authorList>
            <person name="Huang Z."/>
            <person name="Dong C."/>
            <person name="Shao Z."/>
        </authorList>
    </citation>
    <scope>NUCLEOTIDE SEQUENCE [LARGE SCALE GENOMIC DNA]</scope>
    <source>
        <strain evidence="2 3">NSCS20N07D</strain>
    </source>
</reference>
<dbReference type="KEGG" id="pmai:CF386_08575"/>
<feature type="chain" id="PRO_5012374908" evidence="1">
    <location>
        <begin position="22"/>
        <end position="79"/>
    </location>
</feature>
<evidence type="ECO:0000256" key="1">
    <source>
        <dbReference type="SAM" id="SignalP"/>
    </source>
</evidence>
<organism evidence="2 3">
    <name type="scientific">Paraphotobacterium marinum</name>
    <dbReference type="NCBI Taxonomy" id="1755811"/>
    <lineage>
        <taxon>Bacteria</taxon>
        <taxon>Pseudomonadati</taxon>
        <taxon>Pseudomonadota</taxon>
        <taxon>Gammaproteobacteria</taxon>
        <taxon>Vibrionales</taxon>
        <taxon>Vibrionaceae</taxon>
        <taxon>Paraphotobacterium</taxon>
    </lineage>
</organism>
<proteinExistence type="predicted"/>
<name>A0A220VFH5_9GAMM</name>
<keyword evidence="1" id="KW-0732">Signal</keyword>